<feature type="domain" description="F-box" evidence="2">
    <location>
        <begin position="11"/>
        <end position="62"/>
    </location>
</feature>
<feature type="transmembrane region" description="Helical" evidence="1">
    <location>
        <begin position="184"/>
        <end position="205"/>
    </location>
</feature>
<dbReference type="EMBL" id="MCGO01000003">
    <property type="protein sequence ID" value="ORY52545.1"/>
    <property type="molecule type" value="Genomic_DNA"/>
</dbReference>
<gene>
    <name evidence="3" type="ORF">BCR33DRAFT_845677</name>
</gene>
<dbReference type="InterPro" id="IPR001810">
    <property type="entry name" value="F-box_dom"/>
</dbReference>
<evidence type="ECO:0000313" key="4">
    <source>
        <dbReference type="Proteomes" id="UP000193642"/>
    </source>
</evidence>
<name>A0A1Y2D1T5_9FUNG</name>
<dbReference type="OrthoDB" id="2134625at2759"/>
<keyword evidence="1" id="KW-1133">Transmembrane helix</keyword>
<proteinExistence type="predicted"/>
<organism evidence="3 4">
    <name type="scientific">Rhizoclosmatium globosum</name>
    <dbReference type="NCBI Taxonomy" id="329046"/>
    <lineage>
        <taxon>Eukaryota</taxon>
        <taxon>Fungi</taxon>
        <taxon>Fungi incertae sedis</taxon>
        <taxon>Chytridiomycota</taxon>
        <taxon>Chytridiomycota incertae sedis</taxon>
        <taxon>Chytridiomycetes</taxon>
        <taxon>Chytridiales</taxon>
        <taxon>Chytriomycetaceae</taxon>
        <taxon>Rhizoclosmatium</taxon>
    </lineage>
</organism>
<dbReference type="Proteomes" id="UP000193642">
    <property type="component" value="Unassembled WGS sequence"/>
</dbReference>
<evidence type="ECO:0000259" key="2">
    <source>
        <dbReference type="PROSITE" id="PS50181"/>
    </source>
</evidence>
<accession>A0A1Y2D1T5</accession>
<keyword evidence="1" id="KW-0812">Transmembrane</keyword>
<dbReference type="AlphaFoldDB" id="A0A1Y2D1T5"/>
<protein>
    <recommendedName>
        <fullName evidence="2">F-box domain-containing protein</fullName>
    </recommendedName>
</protein>
<keyword evidence="4" id="KW-1185">Reference proteome</keyword>
<dbReference type="PROSITE" id="PS50181">
    <property type="entry name" value="FBOX"/>
    <property type="match status" value="1"/>
</dbReference>
<evidence type="ECO:0000256" key="1">
    <source>
        <dbReference type="SAM" id="Phobius"/>
    </source>
</evidence>
<evidence type="ECO:0000313" key="3">
    <source>
        <dbReference type="EMBL" id="ORY52545.1"/>
    </source>
</evidence>
<dbReference type="CDD" id="cd09917">
    <property type="entry name" value="F-box_SF"/>
    <property type="match status" value="1"/>
</dbReference>
<reference evidence="3 4" key="1">
    <citation type="submission" date="2016-07" db="EMBL/GenBank/DDBJ databases">
        <title>Pervasive Adenine N6-methylation of Active Genes in Fungi.</title>
        <authorList>
            <consortium name="DOE Joint Genome Institute"/>
            <person name="Mondo S.J."/>
            <person name="Dannebaum R.O."/>
            <person name="Kuo R.C."/>
            <person name="Labutti K."/>
            <person name="Haridas S."/>
            <person name="Kuo A."/>
            <person name="Salamov A."/>
            <person name="Ahrendt S.R."/>
            <person name="Lipzen A."/>
            <person name="Sullivan W."/>
            <person name="Andreopoulos W.B."/>
            <person name="Clum A."/>
            <person name="Lindquist E."/>
            <person name="Daum C."/>
            <person name="Ramamoorthy G.K."/>
            <person name="Gryganskyi A."/>
            <person name="Culley D."/>
            <person name="Magnuson J.K."/>
            <person name="James T.Y."/>
            <person name="O'Malley M.A."/>
            <person name="Stajich J.E."/>
            <person name="Spatafora J.W."/>
            <person name="Visel A."/>
            <person name="Grigoriev I.V."/>
        </authorList>
    </citation>
    <scope>NUCLEOTIDE SEQUENCE [LARGE SCALE GENOMIC DNA]</scope>
    <source>
        <strain evidence="3 4">JEL800</strain>
    </source>
</reference>
<feature type="transmembrane region" description="Helical" evidence="1">
    <location>
        <begin position="147"/>
        <end position="172"/>
    </location>
</feature>
<comment type="caution">
    <text evidence="3">The sequence shown here is derived from an EMBL/GenBank/DDBJ whole genome shotgun (WGS) entry which is preliminary data.</text>
</comment>
<sequence length="590" mass="66404">MPQPLLQHILHHNLSELPTEIILRIFEFLPSSSLTALLLTSVHTSLVATAVLSSRSHHINDLEDLRSFTHDIPFLLIPWFMTSSHFSESKTSKYSTYSVNSAKKSTSFSPYFSHQLKRKQLGPIFYRAGTMILFAKHFTRLIPEARLLLGFGYAMVLAWFMCLFYLVPFWGALSLYFAMDLVDLFSRSMAIFIHSLPLSMLCFFLPKSHPLHPQQPPEAPRVPAQLIRRLKFSASAHITPGQNEPLRCCGLAGTGWDLDRYEIDPNVDTTITGKAATANLTQPSTIHSNTKPTPFWGLMSSYTPWHLYLLTHTLSLHPAIQNLTLSRISLAWWFRLHPVPHLQILILHACELDETGIGLVAQAFPGLLGLVLRGSEVRCGGWDVESIRRGSADRTSSSTIPSLHSQTNTPPEYLGTPTGWWSKHRTVKNGPDPSVTHFTSLRIVRFEMCPASCAVDAVRMVLDRCPTVERIEFVGCGLEEETFLEGNVSGVVVEFERIAFDRAGSYKAGSLWWEGQSRFAEKIETVIKRTGCQIVNKTQSSDNEIDEEQEFAPASTPPGFRKCIVIQGQALFGLRDKWYIHVRASRVWGQ</sequence>
<keyword evidence="1" id="KW-0472">Membrane</keyword>